<dbReference type="CDD" id="cd00211">
    <property type="entry name" value="PTS_IIA_fru"/>
    <property type="match status" value="1"/>
</dbReference>
<evidence type="ECO:0000313" key="17">
    <source>
        <dbReference type="Proteomes" id="UP000183028"/>
    </source>
</evidence>
<protein>
    <submittedName>
        <fullName evidence="16">PTS system, fructose-specific IIC component</fullName>
    </submittedName>
</protein>
<dbReference type="Proteomes" id="UP000183028">
    <property type="component" value="Unassembled WGS sequence"/>
</dbReference>
<evidence type="ECO:0000256" key="7">
    <source>
        <dbReference type="ARBA" id="ARBA00022679"/>
    </source>
</evidence>
<dbReference type="GeneID" id="54119631"/>
<dbReference type="InterPro" id="IPR003353">
    <property type="entry name" value="PTS_IIB_fruc"/>
</dbReference>
<reference evidence="17" key="1">
    <citation type="submission" date="2016-10" db="EMBL/GenBank/DDBJ databases">
        <authorList>
            <person name="Varghese N."/>
        </authorList>
    </citation>
    <scope>NUCLEOTIDE SEQUENCE [LARGE SCALE GENOMIC DNA]</scope>
    <source>
        <strain evidence="17">DSM 20406</strain>
    </source>
</reference>
<dbReference type="PROSITE" id="PS51099">
    <property type="entry name" value="PTS_EIIB_TYPE_2"/>
    <property type="match status" value="1"/>
</dbReference>
<dbReference type="PANTHER" id="PTHR30505">
    <property type="entry name" value="FRUCTOSE-LIKE PERMEASE"/>
    <property type="match status" value="1"/>
</dbReference>
<dbReference type="GO" id="GO:0009401">
    <property type="term" value="P:phosphoenolpyruvate-dependent sugar phosphotransferase system"/>
    <property type="evidence" value="ECO:0007669"/>
    <property type="project" value="UniProtKB-KW"/>
</dbReference>
<dbReference type="Gene3D" id="3.40.930.10">
    <property type="entry name" value="Mannitol-specific EII, Chain A"/>
    <property type="match status" value="1"/>
</dbReference>
<feature type="transmembrane region" description="Helical" evidence="12">
    <location>
        <begin position="544"/>
        <end position="564"/>
    </location>
</feature>
<feature type="transmembrane region" description="Helical" evidence="12">
    <location>
        <begin position="435"/>
        <end position="456"/>
    </location>
</feature>
<dbReference type="eggNOG" id="COG1762">
    <property type="taxonomic scope" value="Bacteria"/>
</dbReference>
<feature type="transmembrane region" description="Helical" evidence="12">
    <location>
        <begin position="570"/>
        <end position="588"/>
    </location>
</feature>
<dbReference type="InterPro" id="IPR050864">
    <property type="entry name" value="Bacterial_PTS_Sugar_Transport"/>
</dbReference>
<keyword evidence="10 12" id="KW-1133">Transmembrane helix</keyword>
<evidence type="ECO:0000256" key="1">
    <source>
        <dbReference type="ARBA" id="ARBA00004429"/>
    </source>
</evidence>
<evidence type="ECO:0000256" key="12">
    <source>
        <dbReference type="SAM" id="Phobius"/>
    </source>
</evidence>
<evidence type="ECO:0000256" key="8">
    <source>
        <dbReference type="ARBA" id="ARBA00022683"/>
    </source>
</evidence>
<feature type="domain" description="PTS EIIA type-2" evidence="13">
    <location>
        <begin position="5"/>
        <end position="149"/>
    </location>
</feature>
<dbReference type="InterPro" id="IPR013014">
    <property type="entry name" value="PTS_EIIC_2"/>
</dbReference>
<evidence type="ECO:0000259" key="15">
    <source>
        <dbReference type="PROSITE" id="PS51104"/>
    </source>
</evidence>
<dbReference type="InterPro" id="IPR036095">
    <property type="entry name" value="PTS_EIIB-like_sf"/>
</dbReference>
<feature type="transmembrane region" description="Helical" evidence="12">
    <location>
        <begin position="303"/>
        <end position="320"/>
    </location>
</feature>
<keyword evidence="11 12" id="KW-0472">Membrane</keyword>
<dbReference type="AlphaFoldDB" id="A0A1H6REC3"/>
<sequence length="635" mass="66026">MKITELLDVRAIDLNVSVASKDEAIDHLVDLMDKSGKISDKAAYKKGILAREAQTSTGIGEGIAIPHAQVAAVKKAGLASMTVPAGVDYDSLDGQPAKLFFMIAAPEGAGNVHLQALAKLSMLLMNEEFRTRLMAAKTPEEFLSIIDDEESKRDAEEAAEKAKEAKQATGYKVLAVTACPTGIAHTFMAAENLTKAGEAMGYPLKAETNGSEGVGNALTAEEIAAADGIIIAADKNVEMARFDGKPLISVPVTEGIRHPEELINKIRNGQAPIYHAEEGASASTGSSTAQGFYKHLMNGVSHMLPFVVAGGILIAIAFLVDDKNAGANFGSSTPLAAWFKAIGGVAFDMMLPILSGFIAMSIADRPGLAVGFVGGLLAKSGATFADPFATKISATPGFLGALLYGFVAGWIILLLKKALKGLPKSLEGVKPILLYPLLGVALMGVFASAVNPIMGIINGGLTSFLNGLGQYGIILGIVAGGMMSIDMGGPFNKAAYVTATGLLASGNYTLMASVMAGGMVPPLVIALSTTFFKDKWTEEERNAGLVNYVMGLSFISEGAIPFAANDPVHVIPSCVLGSAIAGGLSMAFNCTLRAPHGGIFVIATIGNWPMYLASIAIGSIVGAVVLSFWKKPLEK</sequence>
<dbReference type="InterPro" id="IPR004715">
    <property type="entry name" value="PTS_IIA_fruc"/>
</dbReference>
<dbReference type="PROSITE" id="PS00372">
    <property type="entry name" value="PTS_EIIA_TYPE_2_HIS"/>
    <property type="match status" value="1"/>
</dbReference>
<feature type="transmembrane region" description="Helical" evidence="12">
    <location>
        <begin position="608"/>
        <end position="629"/>
    </location>
</feature>
<dbReference type="PANTHER" id="PTHR30505:SF28">
    <property type="entry name" value="PTS SYSTEM 2-O-ALPHA-MANNOSYL-D-GLYCERATE-SPECIFIC EIIABC COMPONENT"/>
    <property type="match status" value="1"/>
</dbReference>
<dbReference type="eggNOG" id="COG1445">
    <property type="taxonomic scope" value="Bacteria"/>
</dbReference>
<dbReference type="CDD" id="cd05569">
    <property type="entry name" value="PTS_IIB_fructose"/>
    <property type="match status" value="1"/>
</dbReference>
<name>A0A1H6REC3_9FIRM</name>
<feature type="transmembrane region" description="Helical" evidence="12">
    <location>
        <begin position="341"/>
        <end position="362"/>
    </location>
</feature>
<dbReference type="GO" id="GO:0090563">
    <property type="term" value="F:protein-phosphocysteine-sugar phosphotransferase activity"/>
    <property type="evidence" value="ECO:0007669"/>
    <property type="project" value="TreeGrafter"/>
</dbReference>
<dbReference type="InterPro" id="IPR006327">
    <property type="entry name" value="PTS_IIC_fruc"/>
</dbReference>
<organism evidence="16 17">
    <name type="scientific">Sharpea azabuensis</name>
    <dbReference type="NCBI Taxonomy" id="322505"/>
    <lineage>
        <taxon>Bacteria</taxon>
        <taxon>Bacillati</taxon>
        <taxon>Bacillota</taxon>
        <taxon>Erysipelotrichia</taxon>
        <taxon>Erysipelotrichales</taxon>
        <taxon>Coprobacillaceae</taxon>
        <taxon>Sharpea</taxon>
    </lineage>
</organism>
<dbReference type="Gene3D" id="3.40.50.2300">
    <property type="match status" value="1"/>
</dbReference>
<dbReference type="SUPFAM" id="SSF52794">
    <property type="entry name" value="PTS system IIB component-like"/>
    <property type="match status" value="1"/>
</dbReference>
<dbReference type="eggNOG" id="COG1299">
    <property type="taxonomic scope" value="Bacteria"/>
</dbReference>
<dbReference type="FunFam" id="3.40.50.2300:FF:000014">
    <property type="entry name" value="PTS system fructose-like transporter subunit IIB"/>
    <property type="match status" value="1"/>
</dbReference>
<gene>
    <name evidence="16" type="ORF">SAMN04487834_100868</name>
</gene>
<evidence type="ECO:0000256" key="10">
    <source>
        <dbReference type="ARBA" id="ARBA00022989"/>
    </source>
</evidence>
<dbReference type="STRING" id="322505.SAMN04487836_10778"/>
<feature type="transmembrane region" description="Helical" evidence="12">
    <location>
        <begin position="397"/>
        <end position="415"/>
    </location>
</feature>
<evidence type="ECO:0000256" key="6">
    <source>
        <dbReference type="ARBA" id="ARBA00022597"/>
    </source>
</evidence>
<dbReference type="EMBL" id="FNYK01000008">
    <property type="protein sequence ID" value="SEI54103.1"/>
    <property type="molecule type" value="Genomic_DNA"/>
</dbReference>
<dbReference type="NCBIfam" id="TIGR01427">
    <property type="entry name" value="PTS_IIC_fructo"/>
    <property type="match status" value="1"/>
</dbReference>
<feature type="domain" description="PTS EIIB type-2" evidence="14">
    <location>
        <begin position="171"/>
        <end position="268"/>
    </location>
</feature>
<dbReference type="PROSITE" id="PS51104">
    <property type="entry name" value="PTS_EIIC_TYPE_2"/>
    <property type="match status" value="1"/>
</dbReference>
<dbReference type="RefSeq" id="WP_033162229.1">
    <property type="nucleotide sequence ID" value="NZ_FNYK01000008.1"/>
</dbReference>
<dbReference type="NCBIfam" id="TIGR00829">
    <property type="entry name" value="FRU"/>
    <property type="match status" value="1"/>
</dbReference>
<dbReference type="GO" id="GO:0005737">
    <property type="term" value="C:cytoplasm"/>
    <property type="evidence" value="ECO:0007669"/>
    <property type="project" value="UniProtKB-SubCell"/>
</dbReference>
<evidence type="ECO:0000256" key="11">
    <source>
        <dbReference type="ARBA" id="ARBA00023136"/>
    </source>
</evidence>
<dbReference type="InterPro" id="IPR002178">
    <property type="entry name" value="PTS_EIIA_type-2_dom"/>
</dbReference>
<dbReference type="SUPFAM" id="SSF55804">
    <property type="entry name" value="Phoshotransferase/anion transport protein"/>
    <property type="match status" value="1"/>
</dbReference>
<dbReference type="InterPro" id="IPR003501">
    <property type="entry name" value="PTS_EIIB_2/3"/>
</dbReference>
<feature type="transmembrane region" description="Helical" evidence="12">
    <location>
        <begin position="508"/>
        <end position="532"/>
    </location>
</feature>
<keyword evidence="3" id="KW-0813">Transport</keyword>
<keyword evidence="17" id="KW-1185">Reference proteome</keyword>
<dbReference type="Pfam" id="PF02302">
    <property type="entry name" value="PTS_IIB"/>
    <property type="match status" value="1"/>
</dbReference>
<feature type="transmembrane region" description="Helical" evidence="12">
    <location>
        <begin position="468"/>
        <end position="488"/>
    </location>
</feature>
<dbReference type="InterPro" id="IPR003352">
    <property type="entry name" value="PTS_EIIC"/>
</dbReference>
<keyword evidence="9 12" id="KW-0812">Transmembrane</keyword>
<dbReference type="PROSITE" id="PS51094">
    <property type="entry name" value="PTS_EIIA_TYPE_2"/>
    <property type="match status" value="1"/>
</dbReference>
<dbReference type="FunFam" id="3.40.930.10:FF:000009">
    <property type="entry name" value="PTS system, fructose specific IIABC component"/>
    <property type="match status" value="1"/>
</dbReference>
<evidence type="ECO:0000313" key="16">
    <source>
        <dbReference type="EMBL" id="SEI54103.1"/>
    </source>
</evidence>
<evidence type="ECO:0000256" key="4">
    <source>
        <dbReference type="ARBA" id="ARBA00022475"/>
    </source>
</evidence>
<dbReference type="GO" id="GO:0022877">
    <property type="term" value="F:protein-N(PI)-phosphohistidine-fructose phosphotransferase system transporter activity"/>
    <property type="evidence" value="ECO:0007669"/>
    <property type="project" value="InterPro"/>
</dbReference>
<dbReference type="GO" id="GO:0005886">
    <property type="term" value="C:plasma membrane"/>
    <property type="evidence" value="ECO:0007669"/>
    <property type="project" value="UniProtKB-SubCell"/>
</dbReference>
<dbReference type="Pfam" id="PF00359">
    <property type="entry name" value="PTS_EIIA_2"/>
    <property type="match status" value="1"/>
</dbReference>
<evidence type="ECO:0000256" key="2">
    <source>
        <dbReference type="ARBA" id="ARBA00004496"/>
    </source>
</evidence>
<evidence type="ECO:0000259" key="13">
    <source>
        <dbReference type="PROSITE" id="PS51094"/>
    </source>
</evidence>
<keyword evidence="6" id="KW-0762">Sugar transport</keyword>
<accession>A0A1H6REC3</accession>
<comment type="subcellular location">
    <subcellularLocation>
        <location evidence="1">Cell inner membrane</location>
        <topology evidence="1">Multi-pass membrane protein</topology>
    </subcellularLocation>
    <subcellularLocation>
        <location evidence="2">Cytoplasm</location>
    </subcellularLocation>
</comment>
<keyword evidence="5" id="KW-0597">Phosphoprotein</keyword>
<keyword evidence="7" id="KW-0808">Transferase</keyword>
<dbReference type="OrthoDB" id="9782569at2"/>
<evidence type="ECO:0000256" key="5">
    <source>
        <dbReference type="ARBA" id="ARBA00022553"/>
    </source>
</evidence>
<evidence type="ECO:0000259" key="14">
    <source>
        <dbReference type="PROSITE" id="PS51099"/>
    </source>
</evidence>
<feature type="domain" description="PTS EIIC type-2" evidence="15">
    <location>
        <begin position="292"/>
        <end position="635"/>
    </location>
</feature>
<dbReference type="Pfam" id="PF02378">
    <property type="entry name" value="PTS_EIIC"/>
    <property type="match status" value="1"/>
</dbReference>
<keyword evidence="4" id="KW-1003">Cell membrane</keyword>
<keyword evidence="8" id="KW-0598">Phosphotransferase system</keyword>
<proteinExistence type="predicted"/>
<evidence type="ECO:0000256" key="3">
    <source>
        <dbReference type="ARBA" id="ARBA00022448"/>
    </source>
</evidence>
<evidence type="ECO:0000256" key="9">
    <source>
        <dbReference type="ARBA" id="ARBA00022692"/>
    </source>
</evidence>
<dbReference type="GO" id="GO:0005351">
    <property type="term" value="F:carbohydrate:proton symporter activity"/>
    <property type="evidence" value="ECO:0007669"/>
    <property type="project" value="InterPro"/>
</dbReference>
<dbReference type="InterPro" id="IPR013011">
    <property type="entry name" value="PTS_EIIB_2"/>
</dbReference>
<dbReference type="InterPro" id="IPR016152">
    <property type="entry name" value="PTrfase/Anion_transptr"/>
</dbReference>
<dbReference type="NCBIfam" id="TIGR00848">
    <property type="entry name" value="fruA"/>
    <property type="match status" value="1"/>
</dbReference>